<dbReference type="SUPFAM" id="SSF53300">
    <property type="entry name" value="vWA-like"/>
    <property type="match status" value="1"/>
</dbReference>
<evidence type="ECO:0008006" key="3">
    <source>
        <dbReference type="Google" id="ProtNLM"/>
    </source>
</evidence>
<feature type="non-terminal residue" evidence="1">
    <location>
        <position position="1"/>
    </location>
</feature>
<dbReference type="PANTHER" id="PTHR34706:SF1">
    <property type="entry name" value="VWFA DOMAIN-CONTAINING PROTEIN"/>
    <property type="match status" value="1"/>
</dbReference>
<dbReference type="AlphaFoldDB" id="A0A816PLT0"/>
<dbReference type="InterPro" id="IPR036465">
    <property type="entry name" value="vWFA_dom_sf"/>
</dbReference>
<accession>A0A816PLT0</accession>
<dbReference type="EMBL" id="CAJNRG010002772">
    <property type="protein sequence ID" value="CAF2051134.1"/>
    <property type="molecule type" value="Genomic_DNA"/>
</dbReference>
<dbReference type="Proteomes" id="UP000663887">
    <property type="component" value="Unassembled WGS sequence"/>
</dbReference>
<proteinExistence type="predicted"/>
<evidence type="ECO:0000313" key="2">
    <source>
        <dbReference type="Proteomes" id="UP000663887"/>
    </source>
</evidence>
<sequence>KCTSYLINKVFYNETGDNNFHNLFQEKMYPHLQSSANNKPTQDSITAFEDFIRRYAINKTFATKLRGLRGYEIAFICDDSGSMKNPMVPRHSSGRNQEATTRWEELKKIVSIVVDLASTLDPDGVDVYFLNRKPALNVRSSKELTNIFAIPPNGLTPIVRVLREVLQAKKKEIQEKKLLVLLATDGIPTAEDGTANPQELYQVLLHERIPIERVPATIICCTDDQECMSYLNDWDRKIQKLDVVDNYEKEKQQIREYQGNSFPFSFGDYVVKILLGGVDSWFDLLDEEKVSLDND</sequence>
<gene>
    <name evidence="1" type="ORF">XDN619_LOCUS8548</name>
</gene>
<name>A0A816PLT0_9BILA</name>
<evidence type="ECO:0000313" key="1">
    <source>
        <dbReference type="EMBL" id="CAF2051134.1"/>
    </source>
</evidence>
<dbReference type="Gene3D" id="3.40.50.410">
    <property type="entry name" value="von Willebrand factor, type A domain"/>
    <property type="match status" value="1"/>
</dbReference>
<organism evidence="1 2">
    <name type="scientific">Rotaria magnacalcarata</name>
    <dbReference type="NCBI Taxonomy" id="392030"/>
    <lineage>
        <taxon>Eukaryota</taxon>
        <taxon>Metazoa</taxon>
        <taxon>Spiralia</taxon>
        <taxon>Gnathifera</taxon>
        <taxon>Rotifera</taxon>
        <taxon>Eurotatoria</taxon>
        <taxon>Bdelloidea</taxon>
        <taxon>Philodinida</taxon>
        <taxon>Philodinidae</taxon>
        <taxon>Rotaria</taxon>
    </lineage>
</organism>
<comment type="caution">
    <text evidence="1">The sequence shown here is derived from an EMBL/GenBank/DDBJ whole genome shotgun (WGS) entry which is preliminary data.</text>
</comment>
<protein>
    <recommendedName>
        <fullName evidence="3">VWFA domain-containing protein</fullName>
    </recommendedName>
</protein>
<dbReference type="PANTHER" id="PTHR34706">
    <property type="entry name" value="SLR1338 PROTEIN"/>
    <property type="match status" value="1"/>
</dbReference>
<reference evidence="1" key="1">
    <citation type="submission" date="2021-02" db="EMBL/GenBank/DDBJ databases">
        <authorList>
            <person name="Nowell W R."/>
        </authorList>
    </citation>
    <scope>NUCLEOTIDE SEQUENCE</scope>
</reference>